<comment type="function">
    <text evidence="16">Catalyzes the phosphorylation of pantothenate (Pan), the first step in CoA biosynthesis.</text>
</comment>
<dbReference type="NCBIfam" id="TIGR00671">
    <property type="entry name" value="baf"/>
    <property type="match status" value="1"/>
</dbReference>
<dbReference type="GO" id="GO:0046872">
    <property type="term" value="F:metal ion binding"/>
    <property type="evidence" value="ECO:0007669"/>
    <property type="project" value="UniProtKB-KW"/>
</dbReference>
<comment type="cofactor">
    <cofactor evidence="16">
        <name>NH4(+)</name>
        <dbReference type="ChEBI" id="CHEBI:28938"/>
    </cofactor>
    <cofactor evidence="16">
        <name>K(+)</name>
        <dbReference type="ChEBI" id="CHEBI:29103"/>
    </cofactor>
    <text evidence="16">A monovalent cation. Ammonium or potassium.</text>
</comment>
<evidence type="ECO:0000256" key="13">
    <source>
        <dbReference type="ARBA" id="ARBA00022993"/>
    </source>
</evidence>
<evidence type="ECO:0000256" key="9">
    <source>
        <dbReference type="ARBA" id="ARBA00022741"/>
    </source>
</evidence>
<feature type="binding site" evidence="16">
    <location>
        <position position="79"/>
    </location>
    <ligand>
        <name>substrate</name>
    </ligand>
</feature>
<dbReference type="SUPFAM" id="SSF53067">
    <property type="entry name" value="Actin-like ATPase domain"/>
    <property type="match status" value="2"/>
</dbReference>
<dbReference type="PANTHER" id="PTHR34265:SF1">
    <property type="entry name" value="TYPE III PANTOTHENATE KINASE"/>
    <property type="match status" value="1"/>
</dbReference>
<comment type="pathway">
    <text evidence="4 16">Cofactor biosynthesis; coenzyme A biosynthesis; CoA from (R)-pantothenate: step 1/5.</text>
</comment>
<reference evidence="17 18" key="1">
    <citation type="submission" date="2016-10" db="EMBL/GenBank/DDBJ databases">
        <authorList>
            <person name="de Groot N.N."/>
        </authorList>
    </citation>
    <scope>NUCLEOTIDE SEQUENCE [LARGE SCALE GENOMIC DNA]</scope>
    <source>
        <strain evidence="17 18">DSM 6793</strain>
    </source>
</reference>
<evidence type="ECO:0000256" key="1">
    <source>
        <dbReference type="ARBA" id="ARBA00001206"/>
    </source>
</evidence>
<dbReference type="CDD" id="cd24015">
    <property type="entry name" value="ASKHA_NBD_PanK-III"/>
    <property type="match status" value="1"/>
</dbReference>
<dbReference type="GO" id="GO:0005737">
    <property type="term" value="C:cytoplasm"/>
    <property type="evidence" value="ECO:0007669"/>
    <property type="project" value="UniProtKB-SubCell"/>
</dbReference>
<dbReference type="EMBL" id="FOLE01000007">
    <property type="protein sequence ID" value="SFC59374.1"/>
    <property type="molecule type" value="Genomic_DNA"/>
</dbReference>
<evidence type="ECO:0000256" key="2">
    <source>
        <dbReference type="ARBA" id="ARBA00001958"/>
    </source>
</evidence>
<evidence type="ECO:0000256" key="16">
    <source>
        <dbReference type="HAMAP-Rule" id="MF_01274"/>
    </source>
</evidence>
<evidence type="ECO:0000256" key="8">
    <source>
        <dbReference type="ARBA" id="ARBA00022679"/>
    </source>
</evidence>
<proteinExistence type="inferred from homology"/>
<dbReference type="GO" id="GO:0004594">
    <property type="term" value="F:pantothenate kinase activity"/>
    <property type="evidence" value="ECO:0007669"/>
    <property type="project" value="UniProtKB-UniRule"/>
</dbReference>
<feature type="active site" description="Proton acceptor" evidence="16">
    <location>
        <position position="88"/>
    </location>
</feature>
<keyword evidence="18" id="KW-1185">Reference proteome</keyword>
<name>A0A1I1KEH9_9BACT</name>
<keyword evidence="16" id="KW-0479">Metal-binding</keyword>
<sequence length="235" mass="25622">MNLTIDIGNTRTKAALFEGSKLLHVFYKVLPTQLTDYKIDNVIVSSVAQADGLKWKEAFGLANYLNFSQQTPVPFRNHYATPHTLGLDRIAAVVGAMVLFPQKNCLVIDAGTCITFDLVEASADYRGGAISAGLHMRANALHTFTARLPLVENLSPTPLIGTSTHEAILSGIVNGTVAELEGIIGRYEQQYADLQVLICGGDAAFFESQLKKTIFVVSDLVHIGLNRILEYNNEL</sequence>
<feature type="binding site" evidence="16">
    <location>
        <begin position="6"/>
        <end position="13"/>
    </location>
    <ligand>
        <name>ATP</name>
        <dbReference type="ChEBI" id="CHEBI:30616"/>
    </ligand>
</feature>
<keyword evidence="8 16" id="KW-0808">Transferase</keyword>
<dbReference type="PANTHER" id="PTHR34265">
    <property type="entry name" value="TYPE III PANTOTHENATE KINASE"/>
    <property type="match status" value="1"/>
</dbReference>
<dbReference type="HAMAP" id="MF_01274">
    <property type="entry name" value="Pantothen_kinase_3"/>
    <property type="match status" value="1"/>
</dbReference>
<evidence type="ECO:0000313" key="17">
    <source>
        <dbReference type="EMBL" id="SFC59374.1"/>
    </source>
</evidence>
<comment type="similarity">
    <text evidence="14 16">Belongs to the type III pantothenate kinase family.</text>
</comment>
<keyword evidence="13 16" id="KW-0173">Coenzyme A biosynthesis</keyword>
<dbReference type="GO" id="GO:0005524">
    <property type="term" value="F:ATP binding"/>
    <property type="evidence" value="ECO:0007669"/>
    <property type="project" value="UniProtKB-UniRule"/>
</dbReference>
<evidence type="ECO:0000256" key="4">
    <source>
        <dbReference type="ARBA" id="ARBA00005225"/>
    </source>
</evidence>
<evidence type="ECO:0000313" key="18">
    <source>
        <dbReference type="Proteomes" id="UP000199514"/>
    </source>
</evidence>
<evidence type="ECO:0000256" key="5">
    <source>
        <dbReference type="ARBA" id="ARBA00011738"/>
    </source>
</evidence>
<dbReference type="GO" id="GO:0015937">
    <property type="term" value="P:coenzyme A biosynthetic process"/>
    <property type="evidence" value="ECO:0007669"/>
    <property type="project" value="UniProtKB-UniRule"/>
</dbReference>
<dbReference type="Pfam" id="PF03309">
    <property type="entry name" value="Pan_kinase"/>
    <property type="match status" value="1"/>
</dbReference>
<accession>A0A1I1KEH9</accession>
<dbReference type="EC" id="2.7.1.33" evidence="6 16"/>
<dbReference type="Proteomes" id="UP000199514">
    <property type="component" value="Unassembled WGS sequence"/>
</dbReference>
<feature type="binding site" evidence="16">
    <location>
        <position position="109"/>
    </location>
    <ligand>
        <name>K(+)</name>
        <dbReference type="ChEBI" id="CHEBI:29103"/>
    </ligand>
</feature>
<evidence type="ECO:0000256" key="11">
    <source>
        <dbReference type="ARBA" id="ARBA00022840"/>
    </source>
</evidence>
<keyword evidence="10 16" id="KW-0418">Kinase</keyword>
<dbReference type="OrthoDB" id="9804707at2"/>
<evidence type="ECO:0000256" key="12">
    <source>
        <dbReference type="ARBA" id="ARBA00022958"/>
    </source>
</evidence>
<evidence type="ECO:0000256" key="7">
    <source>
        <dbReference type="ARBA" id="ARBA00022490"/>
    </source>
</evidence>
<evidence type="ECO:0000256" key="6">
    <source>
        <dbReference type="ARBA" id="ARBA00012102"/>
    </source>
</evidence>
<feature type="binding site" evidence="16">
    <location>
        <position position="112"/>
    </location>
    <ligand>
        <name>ATP</name>
        <dbReference type="ChEBI" id="CHEBI:30616"/>
    </ligand>
</feature>
<keyword evidence="7 16" id="KW-0963">Cytoplasm</keyword>
<protein>
    <recommendedName>
        <fullName evidence="15 16">Type III pantothenate kinase</fullName>
        <ecNumber evidence="6 16">2.7.1.33</ecNumber>
    </recommendedName>
    <alternativeName>
        <fullName evidence="16">PanK-III</fullName>
    </alternativeName>
    <alternativeName>
        <fullName evidence="16">Pantothenic acid kinase</fullName>
    </alternativeName>
</protein>
<comment type="cofactor">
    <cofactor evidence="2">
        <name>K(+)</name>
        <dbReference type="ChEBI" id="CHEBI:29103"/>
    </cofactor>
</comment>
<dbReference type="RefSeq" id="WP_091512981.1">
    <property type="nucleotide sequence ID" value="NZ_FOLE01000007.1"/>
</dbReference>
<feature type="binding site" evidence="16">
    <location>
        <position position="164"/>
    </location>
    <ligand>
        <name>substrate</name>
    </ligand>
</feature>
<dbReference type="InterPro" id="IPR004619">
    <property type="entry name" value="Type_III_PanK"/>
</dbReference>
<dbReference type="Gene3D" id="3.30.420.40">
    <property type="match status" value="1"/>
</dbReference>
<feature type="binding site" evidence="16">
    <location>
        <begin position="86"/>
        <end position="89"/>
    </location>
    <ligand>
        <name>substrate</name>
    </ligand>
</feature>
<keyword evidence="12 16" id="KW-0630">Potassium</keyword>
<comment type="subunit">
    <text evidence="5 16">Homodimer.</text>
</comment>
<evidence type="ECO:0000256" key="14">
    <source>
        <dbReference type="ARBA" id="ARBA00038036"/>
    </source>
</evidence>
<dbReference type="InterPro" id="IPR043129">
    <property type="entry name" value="ATPase_NBD"/>
</dbReference>
<dbReference type="STRING" id="927664.SAMN05421780_10730"/>
<keyword evidence="11 16" id="KW-0067">ATP-binding</keyword>
<evidence type="ECO:0000256" key="10">
    <source>
        <dbReference type="ARBA" id="ARBA00022777"/>
    </source>
</evidence>
<keyword evidence="9 16" id="KW-0547">Nucleotide-binding</keyword>
<evidence type="ECO:0000256" key="15">
    <source>
        <dbReference type="ARBA" id="ARBA00040883"/>
    </source>
</evidence>
<evidence type="ECO:0000256" key="3">
    <source>
        <dbReference type="ARBA" id="ARBA00004496"/>
    </source>
</evidence>
<comment type="catalytic activity">
    <reaction evidence="1 16">
        <text>(R)-pantothenate + ATP = (R)-4'-phosphopantothenate + ADP + H(+)</text>
        <dbReference type="Rhea" id="RHEA:16373"/>
        <dbReference type="ChEBI" id="CHEBI:10986"/>
        <dbReference type="ChEBI" id="CHEBI:15378"/>
        <dbReference type="ChEBI" id="CHEBI:29032"/>
        <dbReference type="ChEBI" id="CHEBI:30616"/>
        <dbReference type="ChEBI" id="CHEBI:456216"/>
        <dbReference type="EC" id="2.7.1.33"/>
    </reaction>
</comment>
<comment type="subcellular location">
    <subcellularLocation>
        <location evidence="3 16">Cytoplasm</location>
    </subcellularLocation>
</comment>
<dbReference type="AlphaFoldDB" id="A0A1I1KEH9"/>
<dbReference type="UniPathway" id="UPA00241">
    <property type="reaction ID" value="UER00352"/>
</dbReference>
<gene>
    <name evidence="16" type="primary">coaX</name>
    <name evidence="17" type="ORF">SAMN05421780_10730</name>
</gene>
<organism evidence="17 18">
    <name type="scientific">Flexibacter flexilis DSM 6793</name>
    <dbReference type="NCBI Taxonomy" id="927664"/>
    <lineage>
        <taxon>Bacteria</taxon>
        <taxon>Pseudomonadati</taxon>
        <taxon>Bacteroidota</taxon>
        <taxon>Cytophagia</taxon>
        <taxon>Cytophagales</taxon>
        <taxon>Flexibacteraceae</taxon>
        <taxon>Flexibacter</taxon>
    </lineage>
</organism>